<feature type="domain" description="4Fe-4S ferredoxin-type" evidence="9">
    <location>
        <begin position="624"/>
        <end position="653"/>
    </location>
</feature>
<dbReference type="InterPro" id="IPR009051">
    <property type="entry name" value="Helical_ferredxn"/>
</dbReference>
<evidence type="ECO:0000256" key="6">
    <source>
        <dbReference type="ARBA" id="ARBA00023002"/>
    </source>
</evidence>
<dbReference type="InterPro" id="IPR036188">
    <property type="entry name" value="FAD/NAD-bd_sf"/>
</dbReference>
<gene>
    <name evidence="10" type="ordered locus">Desor_4439</name>
</gene>
<keyword evidence="5" id="KW-0285">Flavoprotein</keyword>
<dbReference type="KEGG" id="dor:Desor_4439"/>
<dbReference type="InterPro" id="IPR028261">
    <property type="entry name" value="DPD_II"/>
</dbReference>
<dbReference type="SUPFAM" id="SSF54862">
    <property type="entry name" value="4Fe-4S ferredoxins"/>
    <property type="match status" value="1"/>
</dbReference>
<dbReference type="InterPro" id="IPR017900">
    <property type="entry name" value="4Fe4S_Fe_S_CS"/>
</dbReference>
<keyword evidence="3" id="KW-0004">4Fe-4S</keyword>
<evidence type="ECO:0000256" key="3">
    <source>
        <dbReference type="ARBA" id="ARBA00022485"/>
    </source>
</evidence>
<comment type="cofactor">
    <cofactor evidence="1">
        <name>FAD</name>
        <dbReference type="ChEBI" id="CHEBI:57692"/>
    </cofactor>
</comment>
<dbReference type="PATRIC" id="fig|768706.3.peg.4512"/>
<dbReference type="GO" id="GO:0046872">
    <property type="term" value="F:metal ion binding"/>
    <property type="evidence" value="ECO:0007669"/>
    <property type="project" value="UniProtKB-KW"/>
</dbReference>
<dbReference type="Gene3D" id="3.30.70.20">
    <property type="match status" value="1"/>
</dbReference>
<dbReference type="GO" id="GO:0016491">
    <property type="term" value="F:oxidoreductase activity"/>
    <property type="evidence" value="ECO:0007669"/>
    <property type="project" value="UniProtKB-KW"/>
</dbReference>
<dbReference type="RefSeq" id="WP_014186662.1">
    <property type="nucleotide sequence ID" value="NC_016584.1"/>
</dbReference>
<dbReference type="InterPro" id="IPR039650">
    <property type="entry name" value="HdrA-like"/>
</dbReference>
<evidence type="ECO:0000256" key="5">
    <source>
        <dbReference type="ARBA" id="ARBA00022827"/>
    </source>
</evidence>
<dbReference type="InterPro" id="IPR023753">
    <property type="entry name" value="FAD/NAD-binding_dom"/>
</dbReference>
<dbReference type="SUPFAM" id="SSF51905">
    <property type="entry name" value="FAD/NAD(P)-binding domain"/>
    <property type="match status" value="2"/>
</dbReference>
<dbReference type="Proteomes" id="UP000006346">
    <property type="component" value="Chromosome"/>
</dbReference>
<evidence type="ECO:0000313" key="10">
    <source>
        <dbReference type="EMBL" id="AET69855.1"/>
    </source>
</evidence>
<evidence type="ECO:0000256" key="4">
    <source>
        <dbReference type="ARBA" id="ARBA00022723"/>
    </source>
</evidence>
<dbReference type="Pfam" id="PF13237">
    <property type="entry name" value="Fer4_10"/>
    <property type="match status" value="1"/>
</dbReference>
<dbReference type="PRINTS" id="PR00419">
    <property type="entry name" value="ADXRDTASE"/>
</dbReference>
<proteinExistence type="inferred from homology"/>
<comment type="similarity">
    <text evidence="2">Belongs to the HdrA family.</text>
</comment>
<dbReference type="Pfam" id="PF07992">
    <property type="entry name" value="Pyr_redox_2"/>
    <property type="match status" value="2"/>
</dbReference>
<dbReference type="PROSITE" id="PS00198">
    <property type="entry name" value="4FE4S_FER_1"/>
    <property type="match status" value="2"/>
</dbReference>
<reference evidence="11" key="1">
    <citation type="submission" date="2011-11" db="EMBL/GenBank/DDBJ databases">
        <title>Complete sequence of Desulfosporosinus orientis DSM 765.</title>
        <authorList>
            <person name="Lucas S."/>
            <person name="Han J."/>
            <person name="Lapidus A."/>
            <person name="Cheng J.-F."/>
            <person name="Goodwin L."/>
            <person name="Pitluck S."/>
            <person name="Peters L."/>
            <person name="Ovchinnikova G."/>
            <person name="Teshima H."/>
            <person name="Detter J.C."/>
            <person name="Han C."/>
            <person name="Tapia R."/>
            <person name="Land M."/>
            <person name="Hauser L."/>
            <person name="Kyrpides N."/>
            <person name="Ivanova N."/>
            <person name="Pagani I."/>
            <person name="Pester M."/>
            <person name="Spring S."/>
            <person name="Ollivier B."/>
            <person name="Rattei T."/>
            <person name="Klenk H.-P."/>
            <person name="Wagner M."/>
            <person name="Loy A."/>
            <person name="Woyke T."/>
        </authorList>
    </citation>
    <scope>NUCLEOTIDE SEQUENCE [LARGE SCALE GENOMIC DNA]</scope>
    <source>
        <strain evidence="11">ATCC 19365 / DSM 765 / NCIMB 8382 / VKM B-1628</strain>
    </source>
</reference>
<dbReference type="EMBL" id="CP003108">
    <property type="protein sequence ID" value="AET69855.1"/>
    <property type="molecule type" value="Genomic_DNA"/>
</dbReference>
<evidence type="ECO:0000256" key="7">
    <source>
        <dbReference type="ARBA" id="ARBA00023004"/>
    </source>
</evidence>
<dbReference type="PROSITE" id="PS51379">
    <property type="entry name" value="4FE4S_FER_2"/>
    <property type="match status" value="4"/>
</dbReference>
<name>G7W6Z8_DESOD</name>
<sequence length="1489" mass="160852">MADKVVGAVMVVGGGIAGMQSALDLANGGFLVHLVTDESSIGGKMAQLDKTFPTNECAMCLLGPKMSDTLSHPNIQIHTCSTLTKVEGDAGNFKATVVEAPRYVNMAECTACGDCEQVCPVEVGDRFNEDSMQRKAIYKLFPQAVPNKYLVEKRGTPPCRSACPAGCNAQGYVALLSKGKFGEALEVIRRRMPFAGVCGRICHHPCEGECNRKQVDEPIAIAQLKRSAADYGWAEAVEQNLLVILPAEFLLDERGNPLKIAVIGAGPGGLAAAKDLAELGYQVTVIDALPEAGGMLRAGIPRYRLPGEIVSRETQAILDLGVTFRPNTRVGVDVCFADLQSEFNAVLIATGFQKGRSLPIPGSELKGVELGVEFLRAAALGETPAVGRKTVIIGGGNVAIDTARTALRLGAGEVHLYCLEDYEHMPAHRWEIDEAEEEGVRVHAGWGPKEILGKNGEVIGAVFKRCTRVFDENGQFNPVYDELQTEMISADCVVLSIGQASDLSFLDGTGVETNRGVIKVDKLTYAANQAGVFACGDIVSGPASVVAAVGAAHEAAESIHRFLQGQDLRQGRSLARPEPVGVPEGLKVTLAARQNQAQADPARRVRDFSEVYQGLTKEQVINEAKRCLNCGICSECLQCVKACKKKAIDHSAEPQVYELAVGAVILSPGYQLESGNLRGEYGYGIYENVMTSLEYERLLSSTGPTQGHVLRPSDRKAPQKVAFIQCVGSRTCDKGTEYCSSICCMYSTKEAIISREHDANIQPAIFYLDMRSYGKNFDKYVKSAKKNGVRYVRTMISSVKEDPVSGNLIIKYYQDSKIVEEEFELVVLAMGVKPPKAAGELARVTGINLNEYGFAHTKPLDPIQTSRPGVFVAGAFQGPRDIPETVMNASAAAAAAGALLADGRNQLVTPKVYPPERDVSGEAAKVGVFVCHCGINIGSIVDVPGTVAYARTLPGVAHAEEFLYTCSQDSVKHIEDVINEQGLNRVVVASCTIRTHQPLFREALREAGLNQFLFEMANIRDQCSWVHRAEPKLATVKARDLVRAAVAKVKGHVPLHLEPVPVVPRALVIGGGIAGMTACLTFAEQGFESYLVEREQILGGNLRSLRFGEDGQDAQEYMLEVIDKVQSNPLIQVFTQTELLDITGHQGHFVSSMKTGDLRREVHHGVVVVATGGRLSEANPVYGMDKDPRIITLAELEEKLHALQQVQEGKPLSAYGEQLGKWREAAIILCASAGEELPYCSRSCCTQGISNAIRLKQQNPQGTVYVLHREIRTYGFLESYYKLAREMGIVFVRYSPDKLPAPEIGAELSIRVADLDSELEFLIKPDLLVLAQGFEAAEGVRELGTLLKVPLNEDSFFMETHAKLGPMDFPGSGLFLCGAAHSPKFVSEAIYQAQGAVARAVTILAKPHLMVGGVVAKVEAEKCAACLTCVRVCPYSVPKIGPKMVAEIETVQCHGCGTCVGECPAKAIQLQHYTDEQMLAKISAVGRTE</sequence>
<evidence type="ECO:0000259" key="9">
    <source>
        <dbReference type="PROSITE" id="PS51379"/>
    </source>
</evidence>
<dbReference type="SUPFAM" id="SSF46548">
    <property type="entry name" value="alpha-helical ferredoxin"/>
    <property type="match status" value="2"/>
</dbReference>
<keyword evidence="5" id="KW-0274">FAD</keyword>
<dbReference type="Gene3D" id="3.50.50.60">
    <property type="entry name" value="FAD/NAD(P)-binding domain"/>
    <property type="match status" value="5"/>
</dbReference>
<dbReference type="HOGENOM" id="CLU_004231_0_0_9"/>
<protein>
    <submittedName>
        <fullName evidence="10">NADPH-dependent glutamate synthase beta chain-like oxidoreductase</fullName>
    </submittedName>
</protein>
<dbReference type="eggNOG" id="COG1148">
    <property type="taxonomic scope" value="Bacteria"/>
</dbReference>
<feature type="domain" description="4Fe-4S ferredoxin-type" evidence="9">
    <location>
        <begin position="1444"/>
        <end position="1473"/>
    </location>
</feature>
<dbReference type="STRING" id="768706.Desor_4439"/>
<dbReference type="Gene3D" id="1.10.1060.10">
    <property type="entry name" value="Alpha-helical ferredoxin"/>
    <property type="match status" value="2"/>
</dbReference>
<dbReference type="Pfam" id="PF14691">
    <property type="entry name" value="Fer4_20"/>
    <property type="match status" value="1"/>
</dbReference>
<evidence type="ECO:0000256" key="2">
    <source>
        <dbReference type="ARBA" id="ARBA00006561"/>
    </source>
</evidence>
<organism evidence="10 11">
    <name type="scientific">Desulfosporosinus orientis (strain ATCC 19365 / DSM 765 / NCIMB 8382 / VKM B-1628 / Singapore I)</name>
    <name type="common">Desulfotomaculum orientis</name>
    <dbReference type="NCBI Taxonomy" id="768706"/>
    <lineage>
        <taxon>Bacteria</taxon>
        <taxon>Bacillati</taxon>
        <taxon>Bacillota</taxon>
        <taxon>Clostridia</taxon>
        <taxon>Eubacteriales</taxon>
        <taxon>Desulfitobacteriaceae</taxon>
        <taxon>Desulfosporosinus</taxon>
    </lineage>
</organism>
<feature type="domain" description="4Fe-4S ferredoxin-type" evidence="9">
    <location>
        <begin position="100"/>
        <end position="130"/>
    </location>
</feature>
<evidence type="ECO:0000256" key="1">
    <source>
        <dbReference type="ARBA" id="ARBA00001974"/>
    </source>
</evidence>
<dbReference type="SUPFAM" id="SSF51971">
    <property type="entry name" value="Nucleotide-binding domain"/>
    <property type="match status" value="2"/>
</dbReference>
<keyword evidence="11" id="KW-1185">Reference proteome</keyword>
<evidence type="ECO:0000256" key="8">
    <source>
        <dbReference type="ARBA" id="ARBA00023014"/>
    </source>
</evidence>
<keyword evidence="8" id="KW-0411">Iron-sulfur</keyword>
<keyword evidence="7" id="KW-0408">Iron</keyword>
<dbReference type="GO" id="GO:0051539">
    <property type="term" value="F:4 iron, 4 sulfur cluster binding"/>
    <property type="evidence" value="ECO:0007669"/>
    <property type="project" value="UniProtKB-KW"/>
</dbReference>
<reference evidence="10 11" key="2">
    <citation type="journal article" date="2012" name="J. Bacteriol.">
        <title>Complete genome sequences of Desulfosporosinus orientis DSM765T, Desulfosporosinus youngiae DSM17734T, Desulfosporosinus meridiei DSM13257T, and Desulfosporosinus acidiphilus DSM22704T.</title>
        <authorList>
            <person name="Pester M."/>
            <person name="Brambilla E."/>
            <person name="Alazard D."/>
            <person name="Rattei T."/>
            <person name="Weinmaier T."/>
            <person name="Han J."/>
            <person name="Lucas S."/>
            <person name="Lapidus A."/>
            <person name="Cheng J.F."/>
            <person name="Goodwin L."/>
            <person name="Pitluck S."/>
            <person name="Peters L."/>
            <person name="Ovchinnikova G."/>
            <person name="Teshima H."/>
            <person name="Detter J.C."/>
            <person name="Han C.S."/>
            <person name="Tapia R."/>
            <person name="Land M.L."/>
            <person name="Hauser L."/>
            <person name="Kyrpides N.C."/>
            <person name="Ivanova N.N."/>
            <person name="Pagani I."/>
            <person name="Huntmann M."/>
            <person name="Wei C.L."/>
            <person name="Davenport K.W."/>
            <person name="Daligault H."/>
            <person name="Chain P.S."/>
            <person name="Chen A."/>
            <person name="Mavromatis K."/>
            <person name="Markowitz V."/>
            <person name="Szeto E."/>
            <person name="Mikhailova N."/>
            <person name="Pati A."/>
            <person name="Wagner M."/>
            <person name="Woyke T."/>
            <person name="Ollivier B."/>
            <person name="Klenk H.P."/>
            <person name="Spring S."/>
            <person name="Loy A."/>
        </authorList>
    </citation>
    <scope>NUCLEOTIDE SEQUENCE [LARGE SCALE GENOMIC DNA]</scope>
    <source>
        <strain evidence="11">ATCC 19365 / DSM 765 / NCIMB 8382 / VKM B-1628</strain>
    </source>
</reference>
<feature type="domain" description="4Fe-4S ferredoxin-type" evidence="9">
    <location>
        <begin position="1414"/>
        <end position="1443"/>
    </location>
</feature>
<dbReference type="OrthoDB" id="10014at2"/>
<dbReference type="InterPro" id="IPR017896">
    <property type="entry name" value="4Fe4S_Fe-S-bd"/>
</dbReference>
<keyword evidence="4" id="KW-0479">Metal-binding</keyword>
<evidence type="ECO:0000313" key="11">
    <source>
        <dbReference type="Proteomes" id="UP000006346"/>
    </source>
</evidence>
<accession>G7W6Z8</accession>
<keyword evidence="6" id="KW-0560">Oxidoreductase</keyword>
<dbReference type="PANTHER" id="PTHR43498">
    <property type="entry name" value="FERREDOXIN:COB-COM HETERODISULFIDE REDUCTASE SUBUNIT A"/>
    <property type="match status" value="1"/>
</dbReference>
<dbReference type="eggNOG" id="COG0493">
    <property type="taxonomic scope" value="Bacteria"/>
</dbReference>
<dbReference type="PANTHER" id="PTHR43498:SF1">
    <property type="entry name" value="COB--COM HETERODISULFIDE REDUCTASE IRON-SULFUR SUBUNIT A"/>
    <property type="match status" value="1"/>
</dbReference>